<reference evidence="2 3" key="1">
    <citation type="submission" date="2019-10" db="EMBL/GenBank/DDBJ databases">
        <title>New genus of Silvanigrellaceae.</title>
        <authorList>
            <person name="Pitt A."/>
            <person name="Hahn M.W."/>
        </authorList>
    </citation>
    <scope>NUCLEOTIDE SEQUENCE [LARGE SCALE GENOMIC DNA]</scope>
    <source>
        <strain evidence="2 3">33A1-SZDP</strain>
    </source>
</reference>
<dbReference type="Proteomes" id="UP000442694">
    <property type="component" value="Unassembled WGS sequence"/>
</dbReference>
<dbReference type="PANTHER" id="PTHR12526:SF638">
    <property type="entry name" value="SPORE COAT PROTEIN SA"/>
    <property type="match status" value="1"/>
</dbReference>
<dbReference type="GO" id="GO:0016757">
    <property type="term" value="F:glycosyltransferase activity"/>
    <property type="evidence" value="ECO:0007669"/>
    <property type="project" value="InterPro"/>
</dbReference>
<dbReference type="AlphaFoldDB" id="A0A833JAJ0"/>
<dbReference type="Gene3D" id="3.40.50.2000">
    <property type="entry name" value="Glycogen Phosphorylase B"/>
    <property type="match status" value="2"/>
</dbReference>
<feature type="domain" description="Glycosyl transferase family 1" evidence="1">
    <location>
        <begin position="90"/>
        <end position="248"/>
    </location>
</feature>
<protein>
    <submittedName>
        <fullName evidence="2">Glycosyltransferase</fullName>
    </submittedName>
</protein>
<sequence>MKQKTIFSLSGMGTIFTSKSIKSLILKAIIKKVYQFLFNGVKSKVIVQNNDDYNLLKNILKIKTENIILIKGSGVNPSDFIYLENDTISDIPIILLPARLIKEKGIFEISQASNLLNKKNIPHKIYIAGDIDKGNPSALLESEIKKIEKSSPSVKFIGYINNMKEQYKICTIVCLPSYREGLPKALLEAAASGRAIITCNVPGCKEVVEHNKNGILVPPQSSVELAKALKLLIENKELRNTLRKNMYQKFLNEFTEEKVVNDNIHLYDSFYENNI</sequence>
<accession>A0A833JAJ0</accession>
<dbReference type="EMBL" id="WFLN01000010">
    <property type="protein sequence ID" value="KAB8028004.1"/>
    <property type="molecule type" value="Genomic_DNA"/>
</dbReference>
<evidence type="ECO:0000259" key="1">
    <source>
        <dbReference type="Pfam" id="PF00534"/>
    </source>
</evidence>
<dbReference type="Pfam" id="PF00534">
    <property type="entry name" value="Glycos_transf_1"/>
    <property type="match status" value="1"/>
</dbReference>
<keyword evidence="2" id="KW-0808">Transferase</keyword>
<gene>
    <name evidence="2" type="ORF">GCL57_13190</name>
</gene>
<proteinExistence type="predicted"/>
<keyword evidence="3" id="KW-1185">Reference proteome</keyword>
<name>A0A833JAJ0_9BACT</name>
<dbReference type="PANTHER" id="PTHR12526">
    <property type="entry name" value="GLYCOSYLTRANSFERASE"/>
    <property type="match status" value="1"/>
</dbReference>
<dbReference type="InterPro" id="IPR001296">
    <property type="entry name" value="Glyco_trans_1"/>
</dbReference>
<organism evidence="2 3">
    <name type="scientific">Fluviispira multicolorata</name>
    <dbReference type="NCBI Taxonomy" id="2654512"/>
    <lineage>
        <taxon>Bacteria</taxon>
        <taxon>Pseudomonadati</taxon>
        <taxon>Bdellovibrionota</taxon>
        <taxon>Oligoflexia</taxon>
        <taxon>Silvanigrellales</taxon>
        <taxon>Silvanigrellaceae</taxon>
        <taxon>Fluviispira</taxon>
    </lineage>
</organism>
<dbReference type="RefSeq" id="WP_152213826.1">
    <property type="nucleotide sequence ID" value="NZ_WFLN01000010.1"/>
</dbReference>
<evidence type="ECO:0000313" key="2">
    <source>
        <dbReference type="EMBL" id="KAB8028004.1"/>
    </source>
</evidence>
<evidence type="ECO:0000313" key="3">
    <source>
        <dbReference type="Proteomes" id="UP000442694"/>
    </source>
</evidence>
<comment type="caution">
    <text evidence="2">The sequence shown here is derived from an EMBL/GenBank/DDBJ whole genome shotgun (WGS) entry which is preliminary data.</text>
</comment>
<dbReference type="SUPFAM" id="SSF53756">
    <property type="entry name" value="UDP-Glycosyltransferase/glycogen phosphorylase"/>
    <property type="match status" value="1"/>
</dbReference>